<evidence type="ECO:0000313" key="2">
    <source>
        <dbReference type="EMBL" id="KAL1499624.1"/>
    </source>
</evidence>
<keyword evidence="1" id="KW-1133">Transmembrane helix</keyword>
<evidence type="ECO:0000313" key="3">
    <source>
        <dbReference type="Proteomes" id="UP001515480"/>
    </source>
</evidence>
<dbReference type="SMART" id="SM00015">
    <property type="entry name" value="IQ"/>
    <property type="match status" value="1"/>
</dbReference>
<reference evidence="2 3" key="1">
    <citation type="journal article" date="2024" name="Science">
        <title>Giant polyketide synthase enzymes in the biosynthesis of giant marine polyether toxins.</title>
        <authorList>
            <person name="Fallon T.R."/>
            <person name="Shende V.V."/>
            <person name="Wierzbicki I.H."/>
            <person name="Pendleton A.L."/>
            <person name="Watervoot N.F."/>
            <person name="Auber R.P."/>
            <person name="Gonzalez D.J."/>
            <person name="Wisecaver J.H."/>
            <person name="Moore B.S."/>
        </authorList>
    </citation>
    <scope>NUCLEOTIDE SEQUENCE [LARGE SCALE GENOMIC DNA]</scope>
    <source>
        <strain evidence="2 3">12B1</strain>
    </source>
</reference>
<dbReference type="AlphaFoldDB" id="A0AB34IHM2"/>
<evidence type="ECO:0000256" key="1">
    <source>
        <dbReference type="SAM" id="Phobius"/>
    </source>
</evidence>
<comment type="caution">
    <text evidence="2">The sequence shown here is derived from an EMBL/GenBank/DDBJ whole genome shotgun (WGS) entry which is preliminary data.</text>
</comment>
<accession>A0AB34IHM2</accession>
<dbReference type="InterPro" id="IPR000048">
    <property type="entry name" value="IQ_motif_EF-hand-BS"/>
</dbReference>
<proteinExistence type="predicted"/>
<keyword evidence="1" id="KW-0812">Transmembrane</keyword>
<name>A0AB34IHM2_PRYPA</name>
<gene>
    <name evidence="2" type="ORF">AB1Y20_011823</name>
</gene>
<feature type="transmembrane region" description="Helical" evidence="1">
    <location>
        <begin position="99"/>
        <end position="123"/>
    </location>
</feature>
<feature type="transmembrane region" description="Helical" evidence="1">
    <location>
        <begin position="280"/>
        <end position="300"/>
    </location>
</feature>
<feature type="transmembrane region" description="Helical" evidence="1">
    <location>
        <begin position="320"/>
        <end position="346"/>
    </location>
</feature>
<dbReference type="EMBL" id="JBGBPQ010000025">
    <property type="protein sequence ID" value="KAL1499624.1"/>
    <property type="molecule type" value="Genomic_DNA"/>
</dbReference>
<sequence>MAPSQAAALAELAARRAAENGWVIPGKETPQQTAAAKKIQAWARGWLARRHRRKGVAGKVDAAIAQAEIQLIKHPLLGFLCNLTTRWGCSWSNRHRQSLLVIAAILVLTAFVVQKLSFLGLWLDPAIMSFAPWVLYEVDPQVVAALIYLERNASDADASALANQTAYQLVVNGSLIPTKGNIWGQCAWLSGDAEWRRDDGSSRCWTWSALESLMLGAGEGAAEVSNTTVAELAAVGNAFKDCDDAGDQLIPAVCIGLIFSIFPIGDSFSRWTLAKDSGHAKCIGMLISAIVMTIDALNFFRYHNACLIKIEDASRYFHKAHHGFGFVCLYTAWLLTGIAFAIKAFIPGSDLRDSDKAAYYRAELERRFQANNPFKAAIKKHQQIQMEAADVEVGGPQGTAKMKAVPANDLNLQDI</sequence>
<dbReference type="Pfam" id="PF00612">
    <property type="entry name" value="IQ"/>
    <property type="match status" value="1"/>
</dbReference>
<dbReference type="Proteomes" id="UP001515480">
    <property type="component" value="Unassembled WGS sequence"/>
</dbReference>
<keyword evidence="1" id="KW-0472">Membrane</keyword>
<dbReference type="PROSITE" id="PS50096">
    <property type="entry name" value="IQ"/>
    <property type="match status" value="1"/>
</dbReference>
<organism evidence="2 3">
    <name type="scientific">Prymnesium parvum</name>
    <name type="common">Toxic golden alga</name>
    <dbReference type="NCBI Taxonomy" id="97485"/>
    <lineage>
        <taxon>Eukaryota</taxon>
        <taxon>Haptista</taxon>
        <taxon>Haptophyta</taxon>
        <taxon>Prymnesiophyceae</taxon>
        <taxon>Prymnesiales</taxon>
        <taxon>Prymnesiaceae</taxon>
        <taxon>Prymnesium</taxon>
    </lineage>
</organism>
<protein>
    <submittedName>
        <fullName evidence="2">Uncharacterized protein</fullName>
    </submittedName>
</protein>
<keyword evidence="3" id="KW-1185">Reference proteome</keyword>
<feature type="transmembrane region" description="Helical" evidence="1">
    <location>
        <begin position="249"/>
        <end position="268"/>
    </location>
</feature>